<dbReference type="RefSeq" id="XP_009830360.1">
    <property type="nucleotide sequence ID" value="XM_009832058.1"/>
</dbReference>
<evidence type="ECO:0008006" key="5">
    <source>
        <dbReference type="Google" id="ProtNLM"/>
    </source>
</evidence>
<dbReference type="InterPro" id="IPR014041">
    <property type="entry name" value="ESCRT-II_cplx_Vps25-sub_N"/>
</dbReference>
<dbReference type="GO" id="GO:0005198">
    <property type="term" value="F:structural molecule activity"/>
    <property type="evidence" value="ECO:0007669"/>
    <property type="project" value="TreeGrafter"/>
</dbReference>
<dbReference type="GO" id="GO:0042803">
    <property type="term" value="F:protein homodimerization activity"/>
    <property type="evidence" value="ECO:0007669"/>
    <property type="project" value="TreeGrafter"/>
</dbReference>
<dbReference type="SUPFAM" id="SSF46785">
    <property type="entry name" value="Winged helix' DNA-binding domain"/>
    <property type="match status" value="2"/>
</dbReference>
<dbReference type="PANTHER" id="PTHR13149:SF0">
    <property type="entry name" value="VACUOLAR PROTEIN-SORTING-ASSOCIATED PROTEIN 25"/>
    <property type="match status" value="1"/>
</dbReference>
<dbReference type="OrthoDB" id="245150at2759"/>
<organism evidence="4">
    <name type="scientific">Aphanomyces astaci</name>
    <name type="common">Crayfish plague agent</name>
    <dbReference type="NCBI Taxonomy" id="112090"/>
    <lineage>
        <taxon>Eukaryota</taxon>
        <taxon>Sar</taxon>
        <taxon>Stramenopiles</taxon>
        <taxon>Oomycota</taxon>
        <taxon>Saprolegniomycetes</taxon>
        <taxon>Saprolegniales</taxon>
        <taxon>Verrucalvaceae</taxon>
        <taxon>Aphanomyces</taxon>
    </lineage>
</organism>
<dbReference type="Pfam" id="PF05871">
    <property type="entry name" value="ESCRT-II"/>
    <property type="match status" value="1"/>
</dbReference>
<dbReference type="STRING" id="112090.W4GM36"/>
<dbReference type="PANTHER" id="PTHR13149">
    <property type="entry name" value="VACUOLAR PROTEIN SORTING-ASSOCIATED PROTEIN VPS25"/>
    <property type="match status" value="1"/>
</dbReference>
<proteinExistence type="inferred from homology"/>
<keyword evidence="3" id="KW-0653">Protein transport</keyword>
<keyword evidence="2" id="KW-0813">Transport</keyword>
<dbReference type="AlphaFoldDB" id="W4GM36"/>
<evidence type="ECO:0000256" key="2">
    <source>
        <dbReference type="ARBA" id="ARBA00022448"/>
    </source>
</evidence>
<dbReference type="InterPro" id="IPR036388">
    <property type="entry name" value="WH-like_DNA-bd_sf"/>
</dbReference>
<sequence length="201" mass="22934">MTSTKAAFTFPEHYGFPPFFTLQPVRSTREKQLILWKALVLDYHKSMNQPVLTPNSSPIFENQQINRKLSMEARTAIVTYLVRCGNAEWEDDTHTRLRIFWKPPAEWAAEIYTFATDRGMISNVYTVYELHSGEETQGASTCALDFQDCVSCCLRFLWFGAVAPSQSVGDLGARSKGCHNPWRHAGKRWCEIPGHRISSLI</sequence>
<dbReference type="InterPro" id="IPR036390">
    <property type="entry name" value="WH_DNA-bd_sf"/>
</dbReference>
<gene>
    <name evidence="4" type="ORF">H257_06719</name>
</gene>
<name>W4GM36_APHAT</name>
<dbReference type="Gene3D" id="1.10.10.10">
    <property type="entry name" value="Winged helix-like DNA-binding domain superfamily/Winged helix DNA-binding domain"/>
    <property type="match status" value="1"/>
</dbReference>
<dbReference type="GO" id="GO:0000814">
    <property type="term" value="C:ESCRT II complex"/>
    <property type="evidence" value="ECO:0007669"/>
    <property type="project" value="InterPro"/>
</dbReference>
<evidence type="ECO:0000313" key="4">
    <source>
        <dbReference type="EMBL" id="ETV80436.1"/>
    </source>
</evidence>
<dbReference type="GeneID" id="20808715"/>
<dbReference type="Gene3D" id="1.10.10.570">
    <property type="entry name" value="Winged helix' DNA-binding domain. Chain C. Domain 1"/>
    <property type="match status" value="1"/>
</dbReference>
<reference evidence="4" key="1">
    <citation type="submission" date="2013-12" db="EMBL/GenBank/DDBJ databases">
        <title>The Genome Sequence of Aphanomyces astaci APO3.</title>
        <authorList>
            <consortium name="The Broad Institute Genomics Platform"/>
            <person name="Russ C."/>
            <person name="Tyler B."/>
            <person name="van West P."/>
            <person name="Dieguez-Uribeondo J."/>
            <person name="Young S.K."/>
            <person name="Zeng Q."/>
            <person name="Gargeya S."/>
            <person name="Fitzgerald M."/>
            <person name="Abouelleil A."/>
            <person name="Alvarado L."/>
            <person name="Chapman S.B."/>
            <person name="Gainer-Dewar J."/>
            <person name="Goldberg J."/>
            <person name="Griggs A."/>
            <person name="Gujja S."/>
            <person name="Hansen M."/>
            <person name="Howarth C."/>
            <person name="Imamovic A."/>
            <person name="Ireland A."/>
            <person name="Larimer J."/>
            <person name="McCowan C."/>
            <person name="Murphy C."/>
            <person name="Pearson M."/>
            <person name="Poon T.W."/>
            <person name="Priest M."/>
            <person name="Roberts A."/>
            <person name="Saif S."/>
            <person name="Shea T."/>
            <person name="Sykes S."/>
            <person name="Wortman J."/>
            <person name="Nusbaum C."/>
            <person name="Birren B."/>
        </authorList>
    </citation>
    <scope>NUCLEOTIDE SEQUENCE [LARGE SCALE GENOMIC DNA]</scope>
    <source>
        <strain evidence="4">APO3</strain>
    </source>
</reference>
<dbReference type="VEuPathDB" id="FungiDB:H257_06719"/>
<evidence type="ECO:0000256" key="3">
    <source>
        <dbReference type="ARBA" id="ARBA00022927"/>
    </source>
</evidence>
<protein>
    <recommendedName>
        <fullName evidence="5">Vacuolar protein-sorting-associated protein 25</fullName>
    </recommendedName>
</protein>
<dbReference type="GO" id="GO:0043328">
    <property type="term" value="P:protein transport to vacuole involved in ubiquitin-dependent protein catabolic process via the multivesicular body sorting pathway"/>
    <property type="evidence" value="ECO:0007669"/>
    <property type="project" value="TreeGrafter"/>
</dbReference>
<evidence type="ECO:0000256" key="1">
    <source>
        <dbReference type="ARBA" id="ARBA00009674"/>
    </source>
</evidence>
<comment type="similarity">
    <text evidence="1">Belongs to the VPS25 family.</text>
</comment>
<accession>W4GM36</accession>
<dbReference type="InterPro" id="IPR008570">
    <property type="entry name" value="ESCRT-II_cplx_Vps25-sub"/>
</dbReference>
<dbReference type="EMBL" id="KI913126">
    <property type="protein sequence ID" value="ETV80436.1"/>
    <property type="molecule type" value="Genomic_DNA"/>
</dbReference>